<evidence type="ECO:0000256" key="6">
    <source>
        <dbReference type="ARBA" id="ARBA00022763"/>
    </source>
</evidence>
<evidence type="ECO:0000256" key="12">
    <source>
        <dbReference type="ARBA" id="ARBA00023125"/>
    </source>
</evidence>
<keyword evidence="7" id="KW-0228">DNA excision</keyword>
<evidence type="ECO:0000256" key="9">
    <source>
        <dbReference type="ARBA" id="ARBA00022833"/>
    </source>
</evidence>
<organism evidence="18 19">
    <name type="scientific">Fusobacterium animalis ATCC 51191</name>
    <dbReference type="NCBI Taxonomy" id="997347"/>
    <lineage>
        <taxon>Bacteria</taxon>
        <taxon>Fusobacteriati</taxon>
        <taxon>Fusobacteriota</taxon>
        <taxon>Fusobacteriia</taxon>
        <taxon>Fusobacteriales</taxon>
        <taxon>Fusobacteriaceae</taxon>
        <taxon>Fusobacterium</taxon>
    </lineage>
</organism>
<evidence type="ECO:0000256" key="15">
    <source>
        <dbReference type="ARBA" id="ARBA00039316"/>
    </source>
</evidence>
<dbReference type="GO" id="GO:0006281">
    <property type="term" value="P:DNA repair"/>
    <property type="evidence" value="ECO:0007669"/>
    <property type="project" value="UniProtKB-KW"/>
</dbReference>
<dbReference type="AlphaFoldDB" id="F9EKC7"/>
<dbReference type="GO" id="GO:0004518">
    <property type="term" value="F:nuclease activity"/>
    <property type="evidence" value="ECO:0007669"/>
    <property type="project" value="UniProtKB-KW"/>
</dbReference>
<dbReference type="Gene3D" id="3.40.50.300">
    <property type="entry name" value="P-loop containing nucleotide triphosphate hydrolases"/>
    <property type="match status" value="2"/>
</dbReference>
<dbReference type="GO" id="GO:0016887">
    <property type="term" value="F:ATP hydrolysis activity"/>
    <property type="evidence" value="ECO:0007669"/>
    <property type="project" value="InterPro"/>
</dbReference>
<evidence type="ECO:0000259" key="17">
    <source>
        <dbReference type="Pfam" id="PF17755"/>
    </source>
</evidence>
<evidence type="ECO:0000256" key="2">
    <source>
        <dbReference type="ARBA" id="ARBA00022490"/>
    </source>
</evidence>
<evidence type="ECO:0000256" key="5">
    <source>
        <dbReference type="ARBA" id="ARBA00022741"/>
    </source>
</evidence>
<comment type="caution">
    <text evidence="18">The sequence shown here is derived from an EMBL/GenBank/DDBJ whole genome shotgun (WGS) entry which is preliminary data.</text>
</comment>
<evidence type="ECO:0000313" key="19">
    <source>
        <dbReference type="Proteomes" id="UP000005392"/>
    </source>
</evidence>
<keyword evidence="2" id="KW-0963">Cytoplasm</keyword>
<accession>F9EKC7</accession>
<dbReference type="HOGENOM" id="CLU_001370_2_1_0"/>
<dbReference type="GO" id="GO:0005524">
    <property type="term" value="F:ATP binding"/>
    <property type="evidence" value="ECO:0007669"/>
    <property type="project" value="UniProtKB-KW"/>
</dbReference>
<keyword evidence="6" id="KW-0227">DNA damage</keyword>
<dbReference type="SUPFAM" id="SSF52540">
    <property type="entry name" value="P-loop containing nucleoside triphosphate hydrolases"/>
    <property type="match status" value="3"/>
</dbReference>
<evidence type="ECO:0000256" key="4">
    <source>
        <dbReference type="ARBA" id="ARBA00022737"/>
    </source>
</evidence>
<keyword evidence="10" id="KW-0067">ATP-binding</keyword>
<evidence type="ECO:0000256" key="7">
    <source>
        <dbReference type="ARBA" id="ARBA00022769"/>
    </source>
</evidence>
<keyword evidence="12" id="KW-0238">DNA-binding</keyword>
<evidence type="ECO:0000256" key="14">
    <source>
        <dbReference type="ARBA" id="ARBA00038000"/>
    </source>
</evidence>
<keyword evidence="19" id="KW-1185">Reference proteome</keyword>
<dbReference type="PANTHER" id="PTHR43152:SF3">
    <property type="entry name" value="UVRABC SYSTEM PROTEIN A"/>
    <property type="match status" value="1"/>
</dbReference>
<protein>
    <recommendedName>
        <fullName evidence="15">UvrABC system protein A</fullName>
    </recommendedName>
    <alternativeName>
        <fullName evidence="16">Excinuclease ABC subunit A</fullName>
    </alternativeName>
</protein>
<evidence type="ECO:0000256" key="10">
    <source>
        <dbReference type="ARBA" id="ARBA00022840"/>
    </source>
</evidence>
<keyword evidence="8" id="KW-0863">Zinc-finger</keyword>
<dbReference type="CDD" id="cd00267">
    <property type="entry name" value="ABC_ATPase"/>
    <property type="match status" value="1"/>
</dbReference>
<keyword evidence="3" id="KW-0479">Metal-binding</keyword>
<keyword evidence="11" id="KW-0267">Excision nuclease</keyword>
<evidence type="ECO:0000256" key="16">
    <source>
        <dbReference type="ARBA" id="ARBA00042156"/>
    </source>
</evidence>
<dbReference type="GO" id="GO:0008270">
    <property type="term" value="F:zinc ion binding"/>
    <property type="evidence" value="ECO:0007669"/>
    <property type="project" value="UniProtKB-KW"/>
</dbReference>
<dbReference type="EMBL" id="AFQD01000061">
    <property type="protein sequence ID" value="EGQ80584.1"/>
    <property type="molecule type" value="Genomic_DNA"/>
</dbReference>
<dbReference type="PATRIC" id="fig|997347.4.peg.356"/>
<comment type="subcellular location">
    <subcellularLocation>
        <location evidence="1">Cytoplasm</location>
    </subcellularLocation>
</comment>
<evidence type="ECO:0000256" key="11">
    <source>
        <dbReference type="ARBA" id="ARBA00022881"/>
    </source>
</evidence>
<reference evidence="18 19" key="1">
    <citation type="submission" date="2011-05" db="EMBL/GenBank/DDBJ databases">
        <authorList>
            <person name="Muzny D."/>
            <person name="Qin X."/>
            <person name="Deng J."/>
            <person name="Jiang H."/>
            <person name="Liu Y."/>
            <person name="Qu J."/>
            <person name="Song X.-Z."/>
            <person name="Zhang L."/>
            <person name="Thornton R."/>
            <person name="Coyle M."/>
            <person name="Francisco L."/>
            <person name="Jackson L."/>
            <person name="Javaid M."/>
            <person name="Korchina V."/>
            <person name="Kovar C."/>
            <person name="Mata R."/>
            <person name="Mathew T."/>
            <person name="Ngo R."/>
            <person name="Nguyen L."/>
            <person name="Nguyen N."/>
            <person name="Okwuonu G."/>
            <person name="Ongeri F."/>
            <person name="Pham C."/>
            <person name="Simmons D."/>
            <person name="Wilczek-Boney K."/>
            <person name="Hale W."/>
            <person name="Jakkamsetti A."/>
            <person name="Pham P."/>
            <person name="Ruth R."/>
            <person name="San Lucas F."/>
            <person name="Warren J."/>
            <person name="Zhang J."/>
            <person name="Zhao Z."/>
            <person name="Zhou C."/>
            <person name="Zhu D."/>
            <person name="Lee S."/>
            <person name="Bess C."/>
            <person name="Blankenburg K."/>
            <person name="Forbes L."/>
            <person name="Fu Q."/>
            <person name="Gubbala S."/>
            <person name="Hirani K."/>
            <person name="Jayaseelan J.C."/>
            <person name="Lara F."/>
            <person name="Munidasa M."/>
            <person name="Palculict T."/>
            <person name="Patil S."/>
            <person name="Pu L.-L."/>
            <person name="Saada N."/>
            <person name="Tang L."/>
            <person name="Weissenberger G."/>
            <person name="Zhu Y."/>
            <person name="Hemphill L."/>
            <person name="Shang Y."/>
            <person name="Youmans B."/>
            <person name="Ayvaz T."/>
            <person name="Ross M."/>
            <person name="Santibanez J."/>
            <person name="Aqrawi P."/>
            <person name="Gross S."/>
            <person name="Joshi V."/>
            <person name="Fowler G."/>
            <person name="Nazareth L."/>
            <person name="Reid J."/>
            <person name="Worley K."/>
            <person name="Petrosino J."/>
            <person name="Highlander S."/>
            <person name="Gibbs R."/>
        </authorList>
    </citation>
    <scope>NUCLEOTIDE SEQUENCE [LARGE SCALE GENOMIC DNA]</scope>
    <source>
        <strain evidence="18 19">ATCC 51191</strain>
    </source>
</reference>
<proteinExistence type="inferred from homology"/>
<evidence type="ECO:0000256" key="1">
    <source>
        <dbReference type="ARBA" id="ARBA00004496"/>
    </source>
</evidence>
<dbReference type="Gene3D" id="1.10.8.280">
    <property type="entry name" value="ABC transporter ATPase domain-like"/>
    <property type="match status" value="1"/>
</dbReference>
<dbReference type="InterPro" id="IPR027417">
    <property type="entry name" value="P-loop_NTPase"/>
</dbReference>
<evidence type="ECO:0000313" key="18">
    <source>
        <dbReference type="EMBL" id="EGQ80584.1"/>
    </source>
</evidence>
<evidence type="ECO:0000256" key="3">
    <source>
        <dbReference type="ARBA" id="ARBA00022723"/>
    </source>
</evidence>
<gene>
    <name evidence="18" type="ORF">HMPREF9094_0381</name>
</gene>
<dbReference type="GO" id="GO:0003677">
    <property type="term" value="F:DNA binding"/>
    <property type="evidence" value="ECO:0007669"/>
    <property type="project" value="UniProtKB-KW"/>
</dbReference>
<dbReference type="InterPro" id="IPR017871">
    <property type="entry name" value="ABC_transporter-like_CS"/>
</dbReference>
<dbReference type="PROSITE" id="PS00211">
    <property type="entry name" value="ABC_TRANSPORTER_1"/>
    <property type="match status" value="1"/>
</dbReference>
<dbReference type="Gene3D" id="1.20.1580.10">
    <property type="entry name" value="ABC transporter ATPase like domain"/>
    <property type="match status" value="2"/>
</dbReference>
<feature type="domain" description="UvrA DNA-binding" evidence="17">
    <location>
        <begin position="141"/>
        <end position="239"/>
    </location>
</feature>
<evidence type="ECO:0000256" key="13">
    <source>
        <dbReference type="ARBA" id="ARBA00023204"/>
    </source>
</evidence>
<evidence type="ECO:0000256" key="8">
    <source>
        <dbReference type="ARBA" id="ARBA00022771"/>
    </source>
</evidence>
<keyword evidence="9" id="KW-0862">Zinc</keyword>
<name>F9EKC7_9FUSO</name>
<dbReference type="GO" id="GO:0005737">
    <property type="term" value="C:cytoplasm"/>
    <property type="evidence" value="ECO:0007669"/>
    <property type="project" value="UniProtKB-SubCell"/>
</dbReference>
<dbReference type="InterPro" id="IPR041552">
    <property type="entry name" value="UvrA_DNA-bd"/>
</dbReference>
<keyword evidence="13" id="KW-0234">DNA repair</keyword>
<dbReference type="Proteomes" id="UP000005392">
    <property type="component" value="Unassembled WGS sequence"/>
</dbReference>
<dbReference type="PANTHER" id="PTHR43152">
    <property type="entry name" value="UVRABC SYSTEM PROTEIN A"/>
    <property type="match status" value="1"/>
</dbReference>
<dbReference type="Pfam" id="PF17755">
    <property type="entry name" value="UvrA_DNA-bind"/>
    <property type="match status" value="1"/>
</dbReference>
<comment type="similarity">
    <text evidence="14">Belongs to the ABC transporter superfamily. UvrA family.</text>
</comment>
<keyword evidence="5" id="KW-0547">Nucleotide-binding</keyword>
<keyword evidence="4" id="KW-0677">Repeat</keyword>
<sequence length="576" mass="66362">MSKNIIISGIETNNLKNIDIELIEKGINLIIGPSGSGKSSLAYDTIAQIGQHELFLMYDNENFEVKYKVKKYENMKVTIPIKQLNFNTNIRSTIGTYFGINRKIALLYSLVLEMNEGDFALNKEGNFCEHCRGLGIINVLDENKVIDYNIPLKKNPVKCWNRYKDFYMEIIERFCLEKGIDATKTFRELNSDEKRSFLYGESLEKYSIRYKRTNGFSRRTSKFFGIMTNTPMMLKFTPSKKFYSEKTCDYCQGKKYSKEYDNYKVFNLSIGEFMLLPFEKLYKYIQYLQSQIKNDTISLLLDSLKKFLETAIENSLGHLYFNRTIPSLSGGELQRLKMVQLFNTQLVDLLIVLDEPLSGLSGIERESIYKNILKISEKHTVVIIDHSDIFYNVAKKIIALGEKGGIYGGKLINEKKYIMDQQKSKVFSVEKPEKLISIKIKNTTYNYQGVDIKIAENRLNLITGKSGIGKSTLLREYFPQFFDSYLYIHQKPLQGNKNSLVVTLLDLFTDITAIFAKKFNKSKKFFSNSPTDEGVCKNCGGAGYIEYSTDYDTTIKIECKECEGTGFNKELKNINK</sequence>